<dbReference type="InterPro" id="IPR020578">
    <property type="entry name" value="Aminotrans_V_PyrdxlP_BS"/>
</dbReference>
<comment type="catalytic activity">
    <reaction evidence="6">
        <text>(sulfur carrier)-H + L-cysteine = (sulfur carrier)-SH + L-alanine</text>
        <dbReference type="Rhea" id="RHEA:43892"/>
        <dbReference type="Rhea" id="RHEA-COMP:14737"/>
        <dbReference type="Rhea" id="RHEA-COMP:14739"/>
        <dbReference type="ChEBI" id="CHEBI:29917"/>
        <dbReference type="ChEBI" id="CHEBI:35235"/>
        <dbReference type="ChEBI" id="CHEBI:57972"/>
        <dbReference type="ChEBI" id="CHEBI:64428"/>
        <dbReference type="EC" id="2.8.1.7"/>
    </reaction>
</comment>
<dbReference type="Gene3D" id="3.90.1150.10">
    <property type="entry name" value="Aspartate Aminotransferase, domain 1"/>
    <property type="match status" value="1"/>
</dbReference>
<dbReference type="InterPro" id="IPR015421">
    <property type="entry name" value="PyrdxlP-dep_Trfase_major"/>
</dbReference>
<dbReference type="PIRSF" id="PIRSF005572">
    <property type="entry name" value="NifS"/>
    <property type="match status" value="1"/>
</dbReference>
<dbReference type="SUPFAM" id="SSF53383">
    <property type="entry name" value="PLP-dependent transferases"/>
    <property type="match status" value="1"/>
</dbReference>
<dbReference type="InterPro" id="IPR000192">
    <property type="entry name" value="Aminotrans_V_dom"/>
</dbReference>
<dbReference type="PANTHER" id="PTHR43586">
    <property type="entry name" value="CYSTEINE DESULFURASE"/>
    <property type="match status" value="1"/>
</dbReference>
<comment type="similarity">
    <text evidence="2">Belongs to the class-V pyridoxal-phosphate-dependent aminotransferase family. Csd subfamily.</text>
</comment>
<dbReference type="GO" id="GO:0031071">
    <property type="term" value="F:cysteine desulfurase activity"/>
    <property type="evidence" value="ECO:0007669"/>
    <property type="project" value="UniProtKB-EC"/>
</dbReference>
<proteinExistence type="inferred from homology"/>
<evidence type="ECO:0000256" key="1">
    <source>
        <dbReference type="ARBA" id="ARBA00001933"/>
    </source>
</evidence>
<evidence type="ECO:0000256" key="4">
    <source>
        <dbReference type="ARBA" id="ARBA00022679"/>
    </source>
</evidence>
<dbReference type="EMBL" id="UOGL01000217">
    <property type="protein sequence ID" value="VAX38536.1"/>
    <property type="molecule type" value="Genomic_DNA"/>
</dbReference>
<keyword evidence="4 8" id="KW-0808">Transferase</keyword>
<evidence type="ECO:0000256" key="2">
    <source>
        <dbReference type="ARBA" id="ARBA00010447"/>
    </source>
</evidence>
<evidence type="ECO:0000313" key="8">
    <source>
        <dbReference type="EMBL" id="VAX38536.1"/>
    </source>
</evidence>
<dbReference type="InterPro" id="IPR010970">
    <property type="entry name" value="Cys_dSase_SufS"/>
</dbReference>
<dbReference type="EC" id="2.8.1.7" evidence="3"/>
<dbReference type="Gene3D" id="3.40.640.10">
    <property type="entry name" value="Type I PLP-dependent aspartate aminotransferase-like (Major domain)"/>
    <property type="match status" value="1"/>
</dbReference>
<organism evidence="8">
    <name type="scientific">hydrothermal vent metagenome</name>
    <dbReference type="NCBI Taxonomy" id="652676"/>
    <lineage>
        <taxon>unclassified sequences</taxon>
        <taxon>metagenomes</taxon>
        <taxon>ecological metagenomes</taxon>
    </lineage>
</organism>
<dbReference type="InterPro" id="IPR016454">
    <property type="entry name" value="Cysteine_dSase"/>
</dbReference>
<dbReference type="NCBIfam" id="TIGR01979">
    <property type="entry name" value="sufS"/>
    <property type="match status" value="1"/>
</dbReference>
<dbReference type="InterPro" id="IPR015424">
    <property type="entry name" value="PyrdxlP-dep_Trfase"/>
</dbReference>
<keyword evidence="5" id="KW-0663">Pyridoxal phosphate</keyword>
<dbReference type="GO" id="GO:0030170">
    <property type="term" value="F:pyridoxal phosphate binding"/>
    <property type="evidence" value="ECO:0007669"/>
    <property type="project" value="InterPro"/>
</dbReference>
<dbReference type="PROSITE" id="PS00595">
    <property type="entry name" value="AA_TRANSFER_CLASS_5"/>
    <property type="match status" value="1"/>
</dbReference>
<sequence length="414" mass="45541">MAETLQYQVETIRQDFPILNEPLTNGQKLVYLDNAATAQKPRCVIEKETECYSRYFANAHRGAHQLGEKITEEIEATRETVRAFIHAKECEEIIFTSGTTMSINMVANGWAKKFLSVGDEILLNVMEHHANIVPWQMAAKATGATVRYLPLTNEGLLDLTCLDDFLTEKTKIVSVTGMSNVLGTVNPVEKIVQRAKAVGAKVLVDAAQSIAHQAVDVQALDVDFLAFSAHKVYGPSGIGVLYGKREILEETEPFLFGGGMIAEVHQEHSTWIELPAKLEGGTPPLAQIVALKPAIDYVKSIGFDVIHTHETELLNEATTQLTKIPGLTILGPDTSHKGAVISLVMEGAHPQDLAALLDRQGVAVRSGHHCAMLLHKHFNINSSLRISFALYNNGEEIDQLISALHFARKRLRLE</sequence>
<dbReference type="InterPro" id="IPR015422">
    <property type="entry name" value="PyrdxlP-dep_Trfase_small"/>
</dbReference>
<evidence type="ECO:0000256" key="5">
    <source>
        <dbReference type="ARBA" id="ARBA00022898"/>
    </source>
</evidence>
<evidence type="ECO:0000259" key="7">
    <source>
        <dbReference type="Pfam" id="PF00266"/>
    </source>
</evidence>
<evidence type="ECO:0000256" key="3">
    <source>
        <dbReference type="ARBA" id="ARBA00012239"/>
    </source>
</evidence>
<dbReference type="CDD" id="cd06453">
    <property type="entry name" value="SufS_like"/>
    <property type="match status" value="1"/>
</dbReference>
<gene>
    <name evidence="8" type="ORF">MNBD_PLANCTO02-2736</name>
</gene>
<dbReference type="GO" id="GO:0006534">
    <property type="term" value="P:cysteine metabolic process"/>
    <property type="evidence" value="ECO:0007669"/>
    <property type="project" value="InterPro"/>
</dbReference>
<feature type="domain" description="Aminotransferase class V" evidence="7">
    <location>
        <begin position="30"/>
        <end position="400"/>
    </location>
</feature>
<accession>A0A3B1D6L8</accession>
<protein>
    <recommendedName>
        <fullName evidence="3">cysteine desulfurase</fullName>
        <ecNumber evidence="3">2.8.1.7</ecNumber>
    </recommendedName>
</protein>
<dbReference type="PANTHER" id="PTHR43586:SF8">
    <property type="entry name" value="CYSTEINE DESULFURASE 1, CHLOROPLASTIC"/>
    <property type="match status" value="1"/>
</dbReference>
<name>A0A3B1D6L8_9ZZZZ</name>
<evidence type="ECO:0000256" key="6">
    <source>
        <dbReference type="ARBA" id="ARBA00050776"/>
    </source>
</evidence>
<dbReference type="AlphaFoldDB" id="A0A3B1D6L8"/>
<dbReference type="Pfam" id="PF00266">
    <property type="entry name" value="Aminotran_5"/>
    <property type="match status" value="1"/>
</dbReference>
<comment type="cofactor">
    <cofactor evidence="1">
        <name>pyridoxal 5'-phosphate</name>
        <dbReference type="ChEBI" id="CHEBI:597326"/>
    </cofactor>
</comment>
<reference evidence="8" key="1">
    <citation type="submission" date="2018-06" db="EMBL/GenBank/DDBJ databases">
        <authorList>
            <person name="Zhirakovskaya E."/>
        </authorList>
    </citation>
    <scope>NUCLEOTIDE SEQUENCE</scope>
</reference>